<dbReference type="OrthoDB" id="199930at2759"/>
<dbReference type="GO" id="GO:0030154">
    <property type="term" value="P:cell differentiation"/>
    <property type="evidence" value="ECO:0007669"/>
    <property type="project" value="UniProtKB-KW"/>
</dbReference>
<feature type="domain" description="UNC-45/Cro1/She4 central" evidence="7">
    <location>
        <begin position="317"/>
        <end position="508"/>
    </location>
</feature>
<proteinExistence type="predicted"/>
<evidence type="ECO:0000313" key="9">
    <source>
        <dbReference type="Proteomes" id="UP000494206"/>
    </source>
</evidence>
<evidence type="ECO:0000256" key="3">
    <source>
        <dbReference type="ARBA" id="ARBA00022490"/>
    </source>
</evidence>
<dbReference type="InterPro" id="IPR016024">
    <property type="entry name" value="ARM-type_fold"/>
</dbReference>
<evidence type="ECO:0000256" key="4">
    <source>
        <dbReference type="ARBA" id="ARBA00022541"/>
    </source>
</evidence>
<name>A0A8S1EQI1_9PELO</name>
<dbReference type="Gene3D" id="1.25.10.10">
    <property type="entry name" value="Leucine-rich Repeat Variant"/>
    <property type="match status" value="2"/>
</dbReference>
<dbReference type="SMART" id="SM00028">
    <property type="entry name" value="TPR"/>
    <property type="match status" value="3"/>
</dbReference>
<keyword evidence="2" id="KW-0217">Developmental protein</keyword>
<dbReference type="FunFam" id="1.25.40.10:FF:000697">
    <property type="entry name" value="UNC-45"/>
    <property type="match status" value="1"/>
</dbReference>
<evidence type="ECO:0000259" key="7">
    <source>
        <dbReference type="Pfam" id="PF11701"/>
    </source>
</evidence>
<keyword evidence="4" id="KW-0517">Myogenesis</keyword>
<evidence type="ECO:0000256" key="1">
    <source>
        <dbReference type="ARBA" id="ARBA00004556"/>
    </source>
</evidence>
<dbReference type="InterPro" id="IPR019734">
    <property type="entry name" value="TPR_rpt"/>
</dbReference>
<keyword evidence="6" id="KW-0143">Chaperone</keyword>
<comment type="caution">
    <text evidence="8">The sequence shown here is derived from an EMBL/GenBank/DDBJ whole genome shotgun (WGS) entry which is preliminary data.</text>
</comment>
<dbReference type="Gene3D" id="1.25.40.10">
    <property type="entry name" value="Tetratricopeptide repeat domain"/>
    <property type="match status" value="1"/>
</dbReference>
<evidence type="ECO:0000313" key="8">
    <source>
        <dbReference type="EMBL" id="CAB3403390.1"/>
    </source>
</evidence>
<protein>
    <recommendedName>
        <fullName evidence="7">UNC-45/Cro1/She4 central domain-containing protein</fullName>
    </recommendedName>
</protein>
<dbReference type="EMBL" id="CADEPM010000003">
    <property type="protein sequence ID" value="CAB3403390.1"/>
    <property type="molecule type" value="Genomic_DNA"/>
</dbReference>
<dbReference type="SUPFAM" id="SSF48452">
    <property type="entry name" value="TPR-like"/>
    <property type="match status" value="1"/>
</dbReference>
<dbReference type="GO" id="GO:0051879">
    <property type="term" value="F:Hsp90 protein binding"/>
    <property type="evidence" value="ECO:0007669"/>
    <property type="project" value="TreeGrafter"/>
</dbReference>
<evidence type="ECO:0000256" key="5">
    <source>
        <dbReference type="ARBA" id="ARBA00022782"/>
    </source>
</evidence>
<gene>
    <name evidence="8" type="ORF">CBOVIS_LOCUS5876</name>
</gene>
<evidence type="ECO:0000256" key="6">
    <source>
        <dbReference type="ARBA" id="ARBA00023186"/>
    </source>
</evidence>
<dbReference type="PANTHER" id="PTHR45994">
    <property type="entry name" value="FI21225P1"/>
    <property type="match status" value="1"/>
</dbReference>
<organism evidence="8 9">
    <name type="scientific">Caenorhabditis bovis</name>
    <dbReference type="NCBI Taxonomy" id="2654633"/>
    <lineage>
        <taxon>Eukaryota</taxon>
        <taxon>Metazoa</taxon>
        <taxon>Ecdysozoa</taxon>
        <taxon>Nematoda</taxon>
        <taxon>Chromadorea</taxon>
        <taxon>Rhabditida</taxon>
        <taxon>Rhabditina</taxon>
        <taxon>Rhabditomorpha</taxon>
        <taxon>Rhabditoidea</taxon>
        <taxon>Rhabditidae</taxon>
        <taxon>Peloderinae</taxon>
        <taxon>Caenorhabditis</taxon>
    </lineage>
</organism>
<comment type="subcellular location">
    <subcellularLocation>
        <location evidence="1">Cytoplasm</location>
        <location evidence="1">Perinuclear region</location>
    </subcellularLocation>
</comment>
<keyword evidence="9" id="KW-1185">Reference proteome</keyword>
<sequence>MVSQIQGAEQIRDEGNEAMKAQEYAKADELYTEALQLTTDDDKSLRPVLYRNRALARLKRDDFEGAQSDCTRALEFNGADVKALFRRALAREQLGLVGPAFMDAKEASRLSPGDKAICEALQRLVKANNEKIKQATSMENRVDEMQRLAFKGEAKDSEQKLTAMSNLLVLCRESESGATGVWRNGELVPFIFGLINDPNENEEVVVTATRVLDETLKNHARCMRFLAMHDADGLRSVRIVVRLMCRRSAKEFIDAAGLIVQRVFNAMVKMDRQKEMKPDPEVAEANKLWIVRVLLELQDMLHDTCVSAYARETVIDLFLKNLMHMDGGIPRGWSWKLTEERGLLAMLDIAAQIPEQCDYPVSSETRQHVAICLQRWYDDMVFDTKRAIFKEKLDSYFGSLMSQVGQDNRDGERARIKLASFLITMLQGPVDLGIELVTNDQVTAVMLQMASSENQLMQQIAAELIVCTVSKHERATTMLKVGIPVLRALYESPDANVKVRALVGLCKIGAAGGDDISKATMREEAVLNLAKTCKKFLLDPNKYSVDIRRFACEGLSYLSLDADVKEWIVDDSLLLKALVLLAQKAGPLCVYTLATIYVNLSNAVEKPKVDEEMVKLAQFAKHHVPETHPKDTDEFIEKRVRALVEEGAVPACVAVSKTESKNALELIARALLAFAEYEDLRGRIISEGGSKLCLMLTKEATPEGKIKAAHAIAKLGAKADPTIAFPGQRAYEVVKPLCDLLHPDIEGKANYDALLTLTNLASVSDSIRARILKEKAVPKIEDFWFMTDHEHLRAAAAELLLNLLFHPQFFQETIKPGTDRLKLWVLYAAEADEPRLSRTAAAAFAILTEDDDACQRVLDEIKSWPEVFKEIAMHEDVETQRRGLMGIANIMVTNEKLCAEIVASEIFRILVAVTKLGSMNQERAGATEQAKRGLDAAEKFGLIKATDREMYERANNMSTIREE</sequence>
<dbReference type="PANTHER" id="PTHR45994:SF1">
    <property type="entry name" value="FI21225P1"/>
    <property type="match status" value="1"/>
</dbReference>
<dbReference type="InterPro" id="IPR011989">
    <property type="entry name" value="ARM-like"/>
</dbReference>
<keyword evidence="5" id="KW-0221">Differentiation</keyword>
<dbReference type="Pfam" id="PF11701">
    <property type="entry name" value="UNC45-central"/>
    <property type="match status" value="1"/>
</dbReference>
<dbReference type="GO" id="GO:0048471">
    <property type="term" value="C:perinuclear region of cytoplasm"/>
    <property type="evidence" value="ECO:0007669"/>
    <property type="project" value="UniProtKB-SubCell"/>
</dbReference>
<dbReference type="GO" id="GO:0007517">
    <property type="term" value="P:muscle organ development"/>
    <property type="evidence" value="ECO:0007669"/>
    <property type="project" value="UniProtKB-KW"/>
</dbReference>
<dbReference type="SUPFAM" id="SSF48371">
    <property type="entry name" value="ARM repeat"/>
    <property type="match status" value="2"/>
</dbReference>
<evidence type="ECO:0000256" key="2">
    <source>
        <dbReference type="ARBA" id="ARBA00022473"/>
    </source>
</evidence>
<dbReference type="InterPro" id="IPR024660">
    <property type="entry name" value="UCS_central_dom"/>
</dbReference>
<dbReference type="Proteomes" id="UP000494206">
    <property type="component" value="Unassembled WGS sequence"/>
</dbReference>
<keyword evidence="3" id="KW-0963">Cytoplasm</keyword>
<dbReference type="AlphaFoldDB" id="A0A8S1EQI1"/>
<dbReference type="InterPro" id="IPR011990">
    <property type="entry name" value="TPR-like_helical_dom_sf"/>
</dbReference>
<accession>A0A8S1EQI1</accession>
<reference evidence="8 9" key="1">
    <citation type="submission" date="2020-04" db="EMBL/GenBank/DDBJ databases">
        <authorList>
            <person name="Laetsch R D."/>
            <person name="Stevens L."/>
            <person name="Kumar S."/>
            <person name="Blaxter L. M."/>
        </authorList>
    </citation>
    <scope>NUCLEOTIDE SEQUENCE [LARGE SCALE GENOMIC DNA]</scope>
</reference>